<dbReference type="PROSITE" id="PS51832">
    <property type="entry name" value="HD_GYP"/>
    <property type="match status" value="1"/>
</dbReference>
<keyword evidence="5 6" id="KW-0472">Membrane</keyword>
<evidence type="ECO:0000256" key="3">
    <source>
        <dbReference type="ARBA" id="ARBA00022692"/>
    </source>
</evidence>
<name>A0A3M8D0J6_9BACL</name>
<evidence type="ECO:0000259" key="7">
    <source>
        <dbReference type="PROSITE" id="PS51831"/>
    </source>
</evidence>
<organism evidence="9 10">
    <name type="scientific">Brevibacillus nitrificans</name>
    <dbReference type="NCBI Taxonomy" id="651560"/>
    <lineage>
        <taxon>Bacteria</taxon>
        <taxon>Bacillati</taxon>
        <taxon>Bacillota</taxon>
        <taxon>Bacilli</taxon>
        <taxon>Bacillales</taxon>
        <taxon>Paenibacillaceae</taxon>
        <taxon>Brevibacillus</taxon>
    </lineage>
</organism>
<evidence type="ECO:0000256" key="1">
    <source>
        <dbReference type="ARBA" id="ARBA00004651"/>
    </source>
</evidence>
<evidence type="ECO:0000313" key="9">
    <source>
        <dbReference type="EMBL" id="RNB80675.1"/>
    </source>
</evidence>
<dbReference type="InterPro" id="IPR006674">
    <property type="entry name" value="HD_domain"/>
</dbReference>
<feature type="domain" description="HD" evidence="7">
    <location>
        <begin position="270"/>
        <end position="401"/>
    </location>
</feature>
<keyword evidence="10" id="KW-1185">Reference proteome</keyword>
<dbReference type="AlphaFoldDB" id="A0A3M8D0J6"/>
<comment type="caution">
    <text evidence="9">The sequence shown here is derived from an EMBL/GenBank/DDBJ whole genome shotgun (WGS) entry which is preliminary data.</text>
</comment>
<feature type="domain" description="HD-GYP" evidence="8">
    <location>
        <begin position="248"/>
        <end position="452"/>
    </location>
</feature>
<protein>
    <submittedName>
        <fullName evidence="9">HD domain-containing protein</fullName>
    </submittedName>
</protein>
<feature type="transmembrane region" description="Helical" evidence="6">
    <location>
        <begin position="25"/>
        <end position="45"/>
    </location>
</feature>
<dbReference type="Gene3D" id="3.30.450.20">
    <property type="entry name" value="PAS domain"/>
    <property type="match status" value="1"/>
</dbReference>
<dbReference type="InterPro" id="IPR033480">
    <property type="entry name" value="sCache_2"/>
</dbReference>
<keyword evidence="3 6" id="KW-0812">Transmembrane</keyword>
<evidence type="ECO:0000256" key="5">
    <source>
        <dbReference type="ARBA" id="ARBA00023136"/>
    </source>
</evidence>
<dbReference type="PROSITE" id="PS51831">
    <property type="entry name" value="HD"/>
    <property type="match status" value="1"/>
</dbReference>
<dbReference type="Proteomes" id="UP000269573">
    <property type="component" value="Unassembled WGS sequence"/>
</dbReference>
<dbReference type="InterPro" id="IPR003607">
    <property type="entry name" value="HD/PDEase_dom"/>
</dbReference>
<proteinExistence type="predicted"/>
<accession>A0A3M8D0J6</accession>
<evidence type="ECO:0000313" key="10">
    <source>
        <dbReference type="Proteomes" id="UP000269573"/>
    </source>
</evidence>
<feature type="transmembrane region" description="Helical" evidence="6">
    <location>
        <begin position="211"/>
        <end position="230"/>
    </location>
</feature>
<evidence type="ECO:0000259" key="8">
    <source>
        <dbReference type="PROSITE" id="PS51832"/>
    </source>
</evidence>
<dbReference type="PANTHER" id="PTHR43155">
    <property type="entry name" value="CYCLIC DI-GMP PHOSPHODIESTERASE PA4108-RELATED"/>
    <property type="match status" value="1"/>
</dbReference>
<reference evidence="9 10" key="1">
    <citation type="submission" date="2018-10" db="EMBL/GenBank/DDBJ databases">
        <title>Phylogenomics of Brevibacillus.</title>
        <authorList>
            <person name="Dunlap C."/>
        </authorList>
    </citation>
    <scope>NUCLEOTIDE SEQUENCE [LARGE SCALE GENOMIC DNA]</scope>
    <source>
        <strain evidence="9 10">JCM 15774</strain>
    </source>
</reference>
<dbReference type="CDD" id="cd00077">
    <property type="entry name" value="HDc"/>
    <property type="match status" value="1"/>
</dbReference>
<evidence type="ECO:0000256" key="6">
    <source>
        <dbReference type="SAM" id="Phobius"/>
    </source>
</evidence>
<dbReference type="SMART" id="SM00471">
    <property type="entry name" value="HDc"/>
    <property type="match status" value="1"/>
</dbReference>
<gene>
    <name evidence="9" type="ORF">EDM59_25500</name>
</gene>
<dbReference type="InterPro" id="IPR037522">
    <property type="entry name" value="HD_GYP_dom"/>
</dbReference>
<evidence type="ECO:0000256" key="2">
    <source>
        <dbReference type="ARBA" id="ARBA00022475"/>
    </source>
</evidence>
<dbReference type="SUPFAM" id="SSF109604">
    <property type="entry name" value="HD-domain/PDEase-like"/>
    <property type="match status" value="1"/>
</dbReference>
<dbReference type="EMBL" id="RHHU01000017">
    <property type="protein sequence ID" value="RNB80675.1"/>
    <property type="molecule type" value="Genomic_DNA"/>
</dbReference>
<keyword evidence="2" id="KW-1003">Cell membrane</keyword>
<dbReference type="PANTHER" id="PTHR43155:SF2">
    <property type="entry name" value="CYCLIC DI-GMP PHOSPHODIESTERASE PA4108"/>
    <property type="match status" value="1"/>
</dbReference>
<keyword evidence="4 6" id="KW-1133">Transmembrane helix</keyword>
<sequence length="470" mass="53394">MIGKNTHKRKGRRALPLKSTTQSQLYPLFLLMLPIIFTVVVVIGYSQAKQLYFQSGVRAMDRQLNTVTQILSLFNAQVKDNILSYTEAENQIRDMMVGPKRADQTRDHSQVKLTLAQGDELFAFNSQGSLTIHGSLEGQNMYNLPNPGDRFLVKQTLNEGKMVSTYRWTLSDESSSIEKIAVVRYFPQWDWYICLVSTEDEFYEQFSKVKLFLIILVVISYLIAAILLTLTTRKEKALLTSTLRGEQLAEVNQSILKSLAVALEERDAYTSGHSQRVAYYTRIIGQQMGLDQETLDLMYTGGLLHDIGKIGIEDSILLKPGKLTEEEFHSIKSHPVRGEALLRKLYAEVDKKDADSIRSILAITRHHHERFDGKGYPDQLQEDNIPIIARVTAVADSFDAMTSSRAYRRGLSFSKACDEIIRNSGTQFCPKVVEAFFQSITEETFHHAHQISRANEILDPLVQEKRIHLA</sequence>
<dbReference type="Pfam" id="PF13487">
    <property type="entry name" value="HD_5"/>
    <property type="match status" value="1"/>
</dbReference>
<dbReference type="Pfam" id="PF17200">
    <property type="entry name" value="sCache_2"/>
    <property type="match status" value="1"/>
</dbReference>
<comment type="subcellular location">
    <subcellularLocation>
        <location evidence="1">Cell membrane</location>
        <topology evidence="1">Multi-pass membrane protein</topology>
    </subcellularLocation>
</comment>
<dbReference type="GO" id="GO:0005886">
    <property type="term" value="C:plasma membrane"/>
    <property type="evidence" value="ECO:0007669"/>
    <property type="project" value="UniProtKB-SubCell"/>
</dbReference>
<evidence type="ECO:0000256" key="4">
    <source>
        <dbReference type="ARBA" id="ARBA00022989"/>
    </source>
</evidence>
<dbReference type="Gene3D" id="1.10.3210.10">
    <property type="entry name" value="Hypothetical protein af1432"/>
    <property type="match status" value="1"/>
</dbReference>